<dbReference type="RefSeq" id="XP_022463395.1">
    <property type="nucleotide sequence ID" value="XM_022606728.1"/>
</dbReference>
<dbReference type="InterPro" id="IPR004821">
    <property type="entry name" value="Cyt_trans-like"/>
</dbReference>
<feature type="domain" description="Cytidyltransferase-like" evidence="1">
    <location>
        <begin position="43"/>
        <end position="238"/>
    </location>
</feature>
<dbReference type="GO" id="GO:0000309">
    <property type="term" value="F:nicotinamide-nucleotide adenylyltransferase activity"/>
    <property type="evidence" value="ECO:0007669"/>
    <property type="project" value="EnsemblFungi"/>
</dbReference>
<organism evidence="2 3">
    <name type="scientific">Huiozyma naganishii (strain ATCC MYA-139 / BCRC 22969 / CBS 8797 / KCTC 17520 / NBRC 10181 / NCYC 3082 / Yp74L-3)</name>
    <name type="common">Yeast</name>
    <name type="synonym">Kazachstania naganishii</name>
    <dbReference type="NCBI Taxonomy" id="1071383"/>
    <lineage>
        <taxon>Eukaryota</taxon>
        <taxon>Fungi</taxon>
        <taxon>Dikarya</taxon>
        <taxon>Ascomycota</taxon>
        <taxon>Saccharomycotina</taxon>
        <taxon>Saccharomycetes</taxon>
        <taxon>Saccharomycetales</taxon>
        <taxon>Saccharomycetaceae</taxon>
        <taxon>Huiozyma</taxon>
    </lineage>
</organism>
<dbReference type="PANTHER" id="PTHR31285">
    <property type="entry name" value="NICOTINAMIDE MONONUCLEOTIDE ADENYLYLTRANSFERASE"/>
    <property type="match status" value="1"/>
</dbReference>
<dbReference type="GO" id="GO:0016887">
    <property type="term" value="F:ATP hydrolysis activity"/>
    <property type="evidence" value="ECO:0007669"/>
    <property type="project" value="EnsemblFungi"/>
</dbReference>
<name>J7S486_HUIN7</name>
<reference evidence="3" key="2">
    <citation type="submission" date="2012-08" db="EMBL/GenBank/DDBJ databases">
        <title>Genome sequence of Kazachstania naganishii.</title>
        <authorList>
            <person name="Gordon J.L."/>
            <person name="Armisen D."/>
            <person name="Proux-Wera E."/>
            <person name="OhEigeartaigh S.S."/>
            <person name="Byrne K.P."/>
            <person name="Wolfe K.H."/>
        </authorList>
    </citation>
    <scope>NUCLEOTIDE SEQUENCE [LARGE SCALE GENOMIC DNA]</scope>
    <source>
        <strain evidence="3">ATCC MYA-139 / BCRC 22969 / CBS 8797 / CCRC 22969 / KCTC 17520 / NBRC 10181 / NCYC 3082</strain>
    </source>
</reference>
<dbReference type="GO" id="GO:0001403">
    <property type="term" value="P:invasive growth in response to glucose limitation"/>
    <property type="evidence" value="ECO:0007669"/>
    <property type="project" value="EnsemblFungi"/>
</dbReference>
<dbReference type="KEGG" id="kng:KNAG_0C00350"/>
<evidence type="ECO:0000259" key="1">
    <source>
        <dbReference type="Pfam" id="PF01467"/>
    </source>
</evidence>
<dbReference type="GO" id="GO:0034355">
    <property type="term" value="P:NAD+ biosynthetic process via the salvage pathway"/>
    <property type="evidence" value="ECO:0007669"/>
    <property type="project" value="EnsemblFungi"/>
</dbReference>
<dbReference type="SUPFAM" id="SSF52374">
    <property type="entry name" value="Nucleotidylyl transferase"/>
    <property type="match status" value="1"/>
</dbReference>
<dbReference type="Proteomes" id="UP000006310">
    <property type="component" value="Chromosome 3"/>
</dbReference>
<dbReference type="GO" id="GO:0036503">
    <property type="term" value="P:ERAD pathway"/>
    <property type="evidence" value="ECO:0007669"/>
    <property type="project" value="EnsemblFungi"/>
</dbReference>
<dbReference type="GO" id="GO:0007124">
    <property type="term" value="P:pseudohyphal growth"/>
    <property type="evidence" value="ECO:0007669"/>
    <property type="project" value="EnsemblFungi"/>
</dbReference>
<dbReference type="eggNOG" id="ENOG502RXY8">
    <property type="taxonomic scope" value="Eukaryota"/>
</dbReference>
<dbReference type="InterPro" id="IPR014729">
    <property type="entry name" value="Rossmann-like_a/b/a_fold"/>
</dbReference>
<accession>J7S486</accession>
<dbReference type="Pfam" id="PF01467">
    <property type="entry name" value="CTP_transf_like"/>
    <property type="match status" value="1"/>
</dbReference>
<dbReference type="PANTHER" id="PTHR31285:SF0">
    <property type="entry name" value="NICOTINAMIDE MONONUCLEOTIDE ADENYLYLTRANSFERASE"/>
    <property type="match status" value="1"/>
</dbReference>
<dbReference type="STRING" id="1071383.J7S486"/>
<dbReference type="GO" id="GO:0005737">
    <property type="term" value="C:cytoplasm"/>
    <property type="evidence" value="ECO:0007669"/>
    <property type="project" value="EnsemblFungi"/>
</dbReference>
<reference evidence="2 3" key="1">
    <citation type="journal article" date="2011" name="Proc. Natl. Acad. Sci. U.S.A.">
        <title>Evolutionary erosion of yeast sex chromosomes by mating-type switching accidents.</title>
        <authorList>
            <person name="Gordon J.L."/>
            <person name="Armisen D."/>
            <person name="Proux-Wera E."/>
            <person name="Oheigeartaigh S.S."/>
            <person name="Byrne K.P."/>
            <person name="Wolfe K.H."/>
        </authorList>
    </citation>
    <scope>NUCLEOTIDE SEQUENCE [LARGE SCALE GENOMIC DNA]</scope>
    <source>
        <strain evidence="3">ATCC MYA-139 / BCRC 22969 / CBS 8797 / CCRC 22969 / KCTC 17520 / NBRC 10181 / NCYC 3082</strain>
    </source>
</reference>
<dbReference type="GO" id="GO:0005634">
    <property type="term" value="C:nucleus"/>
    <property type="evidence" value="ECO:0007669"/>
    <property type="project" value="EnsemblFungi"/>
</dbReference>
<protein>
    <recommendedName>
        <fullName evidence="1">Cytidyltransferase-like domain-containing protein</fullName>
    </recommendedName>
</protein>
<sequence length="276" mass="31233">MTNGAWLIRYHDFISNKETQQFAIVDGPTVISDSQNALLLVLDSSFNPPHWGHYTLVKKAYECYRDLYPGKSVHVLLSLSVNNADKGGEKPATFDKRVAMMHIMARILEDKMPEVEVSIGLSVFPKFVDKDASIRKQFFQHGEVVYLVGYDTIVRIFDAKYYKPDTPAIVLNEFMRQTELCCLTRLSGDVTPEMQQRYPLDILHGEYEPSIPKEWGNRIKVIANDAKYIGVSSSAIRKEITTNRGNLDLDGLQQLLPGEIISYIVGHSKAKSIFEG</sequence>
<evidence type="ECO:0000313" key="2">
    <source>
        <dbReference type="EMBL" id="CCK69149.1"/>
    </source>
</evidence>
<dbReference type="AlphaFoldDB" id="J7S486"/>
<proteinExistence type="predicted"/>
<gene>
    <name evidence="2" type="primary">KNAG0C00350</name>
    <name evidence="2" type="ordered locus">KNAG_0C00350</name>
</gene>
<dbReference type="GeneID" id="34524829"/>
<dbReference type="EMBL" id="HE978316">
    <property type="protein sequence ID" value="CCK69149.1"/>
    <property type="molecule type" value="Genomic_DNA"/>
</dbReference>
<evidence type="ECO:0000313" key="3">
    <source>
        <dbReference type="Proteomes" id="UP000006310"/>
    </source>
</evidence>
<dbReference type="HOGENOM" id="CLU_032651_0_0_1"/>
<dbReference type="OMA" id="RLVMMEL"/>
<dbReference type="Gene3D" id="3.40.50.620">
    <property type="entry name" value="HUPs"/>
    <property type="match status" value="1"/>
</dbReference>
<dbReference type="OrthoDB" id="5591297at2759"/>
<keyword evidence="3" id="KW-1185">Reference proteome</keyword>